<keyword evidence="3" id="KW-0479">Metal-binding</keyword>
<evidence type="ECO:0000256" key="11">
    <source>
        <dbReference type="PROSITE-ProRule" id="PRU00469"/>
    </source>
</evidence>
<keyword evidence="6" id="KW-0805">Transcription regulation</keyword>
<dbReference type="Pfam" id="PF08271">
    <property type="entry name" value="Zn_Ribbon_TF"/>
    <property type="match status" value="1"/>
</dbReference>
<evidence type="ECO:0000256" key="1">
    <source>
        <dbReference type="ARBA" id="ARBA00004123"/>
    </source>
</evidence>
<dbReference type="InterPro" id="IPR013150">
    <property type="entry name" value="TFIIB_cyclin"/>
</dbReference>
<evidence type="ECO:0000256" key="2">
    <source>
        <dbReference type="ARBA" id="ARBA00010857"/>
    </source>
</evidence>
<evidence type="ECO:0000256" key="7">
    <source>
        <dbReference type="ARBA" id="ARBA00023159"/>
    </source>
</evidence>
<organism evidence="14 15">
    <name type="scientific">Discina gigas</name>
    <dbReference type="NCBI Taxonomy" id="1032678"/>
    <lineage>
        <taxon>Eukaryota</taxon>
        <taxon>Fungi</taxon>
        <taxon>Dikarya</taxon>
        <taxon>Ascomycota</taxon>
        <taxon>Pezizomycotina</taxon>
        <taxon>Pezizomycetes</taxon>
        <taxon>Pezizales</taxon>
        <taxon>Discinaceae</taxon>
        <taxon>Discina</taxon>
    </lineage>
</organism>
<evidence type="ECO:0000256" key="4">
    <source>
        <dbReference type="ARBA" id="ARBA00022771"/>
    </source>
</evidence>
<comment type="similarity">
    <text evidence="2">Belongs to the TFIIB family.</text>
</comment>
<keyword evidence="4 11" id="KW-0863">Zinc-finger</keyword>
<dbReference type="InterPro" id="IPR011665">
    <property type="entry name" value="BRF1_TBP-bd_dom"/>
</dbReference>
<dbReference type="CDD" id="cd20553">
    <property type="entry name" value="CYCLIN_TFIIIB90_rpt1"/>
    <property type="match status" value="1"/>
</dbReference>
<dbReference type="InterPro" id="IPR036915">
    <property type="entry name" value="Cyclin-like_sf"/>
</dbReference>
<dbReference type="Gene3D" id="1.20.5.650">
    <property type="entry name" value="Single helix bin"/>
    <property type="match status" value="1"/>
</dbReference>
<evidence type="ECO:0000259" key="13">
    <source>
        <dbReference type="PROSITE" id="PS51134"/>
    </source>
</evidence>
<keyword evidence="15" id="KW-1185">Reference proteome</keyword>
<dbReference type="InterPro" id="IPR013763">
    <property type="entry name" value="Cyclin-like_dom"/>
</dbReference>
<evidence type="ECO:0000256" key="12">
    <source>
        <dbReference type="SAM" id="MobiDB-lite"/>
    </source>
</evidence>
<dbReference type="InterPro" id="IPR000812">
    <property type="entry name" value="TFIIB"/>
</dbReference>
<dbReference type="SUPFAM" id="SSF57783">
    <property type="entry name" value="Zinc beta-ribbon"/>
    <property type="match status" value="1"/>
</dbReference>
<dbReference type="PANTHER" id="PTHR11618">
    <property type="entry name" value="TRANSCRIPTION INITIATION FACTOR IIB-RELATED"/>
    <property type="match status" value="1"/>
</dbReference>
<dbReference type="Gene3D" id="1.10.472.10">
    <property type="entry name" value="Cyclin-like"/>
    <property type="match status" value="2"/>
</dbReference>
<evidence type="ECO:0000313" key="14">
    <source>
        <dbReference type="EMBL" id="KAL0639213.1"/>
    </source>
</evidence>
<evidence type="ECO:0000256" key="5">
    <source>
        <dbReference type="ARBA" id="ARBA00022833"/>
    </source>
</evidence>
<name>A0ABR3GTM6_9PEZI</name>
<dbReference type="PRINTS" id="PR00685">
    <property type="entry name" value="TIFACTORIIB"/>
</dbReference>
<keyword evidence="7" id="KW-0010">Activator</keyword>
<evidence type="ECO:0000313" key="15">
    <source>
        <dbReference type="Proteomes" id="UP001447188"/>
    </source>
</evidence>
<accession>A0ABR3GTM6</accession>
<gene>
    <name evidence="14" type="primary">BRF1</name>
    <name evidence="14" type="ORF">Q9L58_001672</name>
</gene>
<dbReference type="PROSITE" id="PS51134">
    <property type="entry name" value="ZF_TFIIB"/>
    <property type="match status" value="1"/>
</dbReference>
<feature type="domain" description="TFIIB-type" evidence="13">
    <location>
        <begin position="2"/>
        <end position="34"/>
    </location>
</feature>
<feature type="region of interest" description="Disordered" evidence="12">
    <location>
        <begin position="290"/>
        <end position="345"/>
    </location>
</feature>
<protein>
    <recommendedName>
        <fullName evidence="10">B-related factor 1</fullName>
    </recommendedName>
</protein>
<evidence type="ECO:0000256" key="6">
    <source>
        <dbReference type="ARBA" id="ARBA00023015"/>
    </source>
</evidence>
<keyword evidence="5" id="KW-0862">Zinc</keyword>
<evidence type="ECO:0000256" key="9">
    <source>
        <dbReference type="ARBA" id="ARBA00023242"/>
    </source>
</evidence>
<proteinExistence type="inferred from homology"/>
<keyword evidence="9" id="KW-0539">Nucleus</keyword>
<feature type="region of interest" description="Disordered" evidence="12">
    <location>
        <begin position="493"/>
        <end position="532"/>
    </location>
</feature>
<dbReference type="InterPro" id="IPR013137">
    <property type="entry name" value="Znf_TFIIB"/>
</dbReference>
<dbReference type="Gene3D" id="2.20.25.10">
    <property type="match status" value="1"/>
</dbReference>
<evidence type="ECO:0000256" key="10">
    <source>
        <dbReference type="ARBA" id="ARBA00031009"/>
    </source>
</evidence>
<reference evidence="14 15" key="1">
    <citation type="submission" date="2024-02" db="EMBL/GenBank/DDBJ databases">
        <title>Discinaceae phylogenomics.</title>
        <authorList>
            <person name="Dirks A.C."/>
            <person name="James T.Y."/>
        </authorList>
    </citation>
    <scope>NUCLEOTIDE SEQUENCE [LARGE SCALE GENOMIC DNA]</scope>
    <source>
        <strain evidence="14 15">ACD0624</strain>
    </source>
</reference>
<dbReference type="Pfam" id="PF00382">
    <property type="entry name" value="TFIIB"/>
    <property type="match status" value="2"/>
</dbReference>
<dbReference type="CDD" id="cd20554">
    <property type="entry name" value="CYCLIN_TFIIIB90_rpt2"/>
    <property type="match status" value="1"/>
</dbReference>
<feature type="compositionally biased region" description="Acidic residues" evidence="12">
    <location>
        <begin position="309"/>
        <end position="319"/>
    </location>
</feature>
<keyword evidence="8" id="KW-0804">Transcription</keyword>
<dbReference type="Pfam" id="PF07741">
    <property type="entry name" value="BRF1"/>
    <property type="match status" value="1"/>
</dbReference>
<feature type="compositionally biased region" description="Basic residues" evidence="12">
    <location>
        <begin position="501"/>
        <end position="510"/>
    </location>
</feature>
<sequence>MTNNTCPGCASSNPADFDDSNGSLICTNCGTVLNDSQIVSEISFGETSSGAAIVQGSYVAEGQTHVGGGGKFRSGTSLESREQAIQAGRRRIVQLAHALNCPDHFGDSAQRWFTLAVTNNFTKGRKTQYVIASCLYISCRTEKSAHMLIDFSDILHINVFTLGQTYLKLVQILEIRLPHIDPTVYVHRFAKHLEFGDEQSKVAKDALRLIQRMDRDWMVQGRRPSGICGAALILAARMNNFRRSIREVVYIVKVADLTIQKRLDEFRATKSGELTVEEFRNIWLEQGHDPPSFGVKPAKRRKRVREVNDDGEVIPDDDEVPRVGEDGESDAGPAAGEPRRDSDGFVIPELPIDPLLLSTALIPPNPIPELDPNGIEPDINQHGLSGDSDRDSAIAEQAIESELMALINEPGSALAVEELKEAHRKELEDLAAKRAEGGVSDDPDDLRDVDDDIEVMSALLSEEEAGLKEKIWVEFNKDYLREQEFKRLKKEADLRNGISKPTKKRVKKKPRDSNSEDMAATPAESAKQMLQRRSYSKKINYKAIEGLFEDD</sequence>
<evidence type="ECO:0000256" key="8">
    <source>
        <dbReference type="ARBA" id="ARBA00023163"/>
    </source>
</evidence>
<dbReference type="Proteomes" id="UP001447188">
    <property type="component" value="Unassembled WGS sequence"/>
</dbReference>
<dbReference type="PANTHER" id="PTHR11618:SF4">
    <property type="entry name" value="TRANSCRIPTION FACTOR IIIB 90 KDA SUBUNIT"/>
    <property type="match status" value="1"/>
</dbReference>
<comment type="caution">
    <text evidence="14">The sequence shown here is derived from an EMBL/GenBank/DDBJ whole genome shotgun (WGS) entry which is preliminary data.</text>
</comment>
<dbReference type="EMBL" id="JBBBZM010000013">
    <property type="protein sequence ID" value="KAL0639213.1"/>
    <property type="molecule type" value="Genomic_DNA"/>
</dbReference>
<dbReference type="SMART" id="SM00385">
    <property type="entry name" value="CYCLIN"/>
    <property type="match status" value="2"/>
</dbReference>
<comment type="subcellular location">
    <subcellularLocation>
        <location evidence="1">Nucleus</location>
    </subcellularLocation>
</comment>
<evidence type="ECO:0000256" key="3">
    <source>
        <dbReference type="ARBA" id="ARBA00022723"/>
    </source>
</evidence>
<dbReference type="SUPFAM" id="SSF47954">
    <property type="entry name" value="Cyclin-like"/>
    <property type="match status" value="2"/>
</dbReference>